<accession>A0A5B7EPZ2</accession>
<gene>
    <name evidence="1" type="ORF">E2C01_028627</name>
</gene>
<dbReference type="AlphaFoldDB" id="A0A5B7EPZ2"/>
<sequence>MRRQHATQVLHEEHNPVLMYQRPRTPIYCTGHWRRDSSLSATRKCWCTFMERTRGRLGVGLTVSCLEEPQFTGTFTVAKCPEILQLVGQSGGEQRCKLCKLVSWSQIAKRIIR</sequence>
<name>A0A5B7EPZ2_PORTR</name>
<dbReference type="EMBL" id="VSRR010003222">
    <property type="protein sequence ID" value="MPC35209.1"/>
    <property type="molecule type" value="Genomic_DNA"/>
</dbReference>
<dbReference type="Proteomes" id="UP000324222">
    <property type="component" value="Unassembled WGS sequence"/>
</dbReference>
<reference evidence="1 2" key="1">
    <citation type="submission" date="2019-05" db="EMBL/GenBank/DDBJ databases">
        <title>Another draft genome of Portunus trituberculatus and its Hox gene families provides insights of decapod evolution.</title>
        <authorList>
            <person name="Jeong J.-H."/>
            <person name="Song I."/>
            <person name="Kim S."/>
            <person name="Choi T."/>
            <person name="Kim D."/>
            <person name="Ryu S."/>
            <person name="Kim W."/>
        </authorList>
    </citation>
    <scope>NUCLEOTIDE SEQUENCE [LARGE SCALE GENOMIC DNA]</scope>
    <source>
        <tissue evidence="1">Muscle</tissue>
    </source>
</reference>
<evidence type="ECO:0000313" key="2">
    <source>
        <dbReference type="Proteomes" id="UP000324222"/>
    </source>
</evidence>
<proteinExistence type="predicted"/>
<protein>
    <submittedName>
        <fullName evidence="1">Uncharacterized protein</fullName>
    </submittedName>
</protein>
<comment type="caution">
    <text evidence="1">The sequence shown here is derived from an EMBL/GenBank/DDBJ whole genome shotgun (WGS) entry which is preliminary data.</text>
</comment>
<organism evidence="1 2">
    <name type="scientific">Portunus trituberculatus</name>
    <name type="common">Swimming crab</name>
    <name type="synonym">Neptunus trituberculatus</name>
    <dbReference type="NCBI Taxonomy" id="210409"/>
    <lineage>
        <taxon>Eukaryota</taxon>
        <taxon>Metazoa</taxon>
        <taxon>Ecdysozoa</taxon>
        <taxon>Arthropoda</taxon>
        <taxon>Crustacea</taxon>
        <taxon>Multicrustacea</taxon>
        <taxon>Malacostraca</taxon>
        <taxon>Eumalacostraca</taxon>
        <taxon>Eucarida</taxon>
        <taxon>Decapoda</taxon>
        <taxon>Pleocyemata</taxon>
        <taxon>Brachyura</taxon>
        <taxon>Eubrachyura</taxon>
        <taxon>Portunoidea</taxon>
        <taxon>Portunidae</taxon>
        <taxon>Portuninae</taxon>
        <taxon>Portunus</taxon>
    </lineage>
</organism>
<evidence type="ECO:0000313" key="1">
    <source>
        <dbReference type="EMBL" id="MPC35209.1"/>
    </source>
</evidence>
<keyword evidence="2" id="KW-1185">Reference proteome</keyword>